<keyword evidence="6" id="KW-0812">Transmembrane</keyword>
<dbReference type="InterPro" id="IPR040354">
    <property type="entry name" value="TCTN1-3"/>
</dbReference>
<comment type="subunit">
    <text evidence="2">Part of the tectonic-like complex (also named B9 complex).</text>
</comment>
<dbReference type="PANTHER" id="PTHR14611">
    <property type="entry name" value="TECTONIC FAMILY MEMBER"/>
    <property type="match status" value="1"/>
</dbReference>
<evidence type="ECO:0000256" key="4">
    <source>
        <dbReference type="ARBA" id="ARBA00022794"/>
    </source>
</evidence>
<dbReference type="GO" id="GO:0007224">
    <property type="term" value="P:smoothened signaling pathway"/>
    <property type="evidence" value="ECO:0007669"/>
    <property type="project" value="TreeGrafter"/>
</dbReference>
<dbReference type="OMA" id="GWFPFLC"/>
<dbReference type="OrthoDB" id="9282501at2759"/>
<dbReference type="Pfam" id="PF07773">
    <property type="entry name" value="TCTN_DUF1619"/>
    <property type="match status" value="2"/>
</dbReference>
<feature type="signal peptide" evidence="7">
    <location>
        <begin position="1"/>
        <end position="24"/>
    </location>
</feature>
<feature type="transmembrane region" description="Helical" evidence="6">
    <location>
        <begin position="509"/>
        <end position="527"/>
    </location>
</feature>
<dbReference type="GO" id="GO:1904491">
    <property type="term" value="P:protein localization to ciliary transition zone"/>
    <property type="evidence" value="ECO:0007669"/>
    <property type="project" value="TreeGrafter"/>
</dbReference>
<dbReference type="STRING" id="137246.A0A401SZC6"/>
<evidence type="ECO:0000313" key="10">
    <source>
        <dbReference type="EMBL" id="GCC35739.1"/>
    </source>
</evidence>
<keyword evidence="3 7" id="KW-0732">Signal</keyword>
<feature type="domain" description="Tectonic-1-3 N-terminal" evidence="9">
    <location>
        <begin position="83"/>
        <end position="183"/>
    </location>
</feature>
<protein>
    <submittedName>
        <fullName evidence="10">Uncharacterized protein</fullName>
    </submittedName>
</protein>
<keyword evidence="4" id="KW-0970">Cilium biogenesis/degradation</keyword>
<organism evidence="10 11">
    <name type="scientific">Chiloscyllium punctatum</name>
    <name type="common">Brownbanded bambooshark</name>
    <name type="synonym">Hemiscyllium punctatum</name>
    <dbReference type="NCBI Taxonomy" id="137246"/>
    <lineage>
        <taxon>Eukaryota</taxon>
        <taxon>Metazoa</taxon>
        <taxon>Chordata</taxon>
        <taxon>Craniata</taxon>
        <taxon>Vertebrata</taxon>
        <taxon>Chondrichthyes</taxon>
        <taxon>Elasmobranchii</taxon>
        <taxon>Galeomorphii</taxon>
        <taxon>Galeoidea</taxon>
        <taxon>Orectolobiformes</taxon>
        <taxon>Hemiscylliidae</taxon>
        <taxon>Chiloscyllium</taxon>
    </lineage>
</organism>
<proteinExistence type="inferred from homology"/>
<comment type="caution">
    <text evidence="10">The sequence shown here is derived from an EMBL/GenBank/DDBJ whole genome shotgun (WGS) entry which is preliminary data.</text>
</comment>
<accession>A0A401SZC6</accession>
<keyword evidence="6" id="KW-0472">Membrane</keyword>
<evidence type="ECO:0000259" key="8">
    <source>
        <dbReference type="Pfam" id="PF07773"/>
    </source>
</evidence>
<reference evidence="10 11" key="1">
    <citation type="journal article" date="2018" name="Nat. Ecol. Evol.">
        <title>Shark genomes provide insights into elasmobranch evolution and the origin of vertebrates.</title>
        <authorList>
            <person name="Hara Y"/>
            <person name="Yamaguchi K"/>
            <person name="Onimaru K"/>
            <person name="Kadota M"/>
            <person name="Koyanagi M"/>
            <person name="Keeley SD"/>
            <person name="Tatsumi K"/>
            <person name="Tanaka K"/>
            <person name="Motone F"/>
            <person name="Kageyama Y"/>
            <person name="Nozu R"/>
            <person name="Adachi N"/>
            <person name="Nishimura O"/>
            <person name="Nakagawa R"/>
            <person name="Tanegashima C"/>
            <person name="Kiyatake I"/>
            <person name="Matsumoto R"/>
            <person name="Murakumo K"/>
            <person name="Nishida K"/>
            <person name="Terakita A"/>
            <person name="Kuratani S"/>
            <person name="Sato K"/>
            <person name="Hyodo S Kuraku.S."/>
        </authorList>
    </citation>
    <scope>NUCLEOTIDE SEQUENCE [LARGE SCALE GENOMIC DNA]</scope>
</reference>
<dbReference type="Proteomes" id="UP000287033">
    <property type="component" value="Unassembled WGS sequence"/>
</dbReference>
<feature type="chain" id="PRO_5019341324" evidence="7">
    <location>
        <begin position="25"/>
        <end position="543"/>
    </location>
</feature>
<evidence type="ECO:0000256" key="2">
    <source>
        <dbReference type="ARBA" id="ARBA00011495"/>
    </source>
</evidence>
<feature type="domain" description="Tectonic-1-3" evidence="8">
    <location>
        <begin position="205"/>
        <end position="254"/>
    </location>
</feature>
<evidence type="ECO:0000256" key="1">
    <source>
        <dbReference type="ARBA" id="ARBA00007633"/>
    </source>
</evidence>
<feature type="domain" description="Tectonic-1-3" evidence="8">
    <location>
        <begin position="273"/>
        <end position="461"/>
    </location>
</feature>
<dbReference type="AlphaFoldDB" id="A0A401SZC6"/>
<evidence type="ECO:0000256" key="3">
    <source>
        <dbReference type="ARBA" id="ARBA00022729"/>
    </source>
</evidence>
<dbReference type="Pfam" id="PF25752">
    <property type="entry name" value="DUF1619_N"/>
    <property type="match status" value="1"/>
</dbReference>
<evidence type="ECO:0000259" key="9">
    <source>
        <dbReference type="Pfam" id="PF25752"/>
    </source>
</evidence>
<keyword evidence="11" id="KW-1185">Reference proteome</keyword>
<keyword evidence="5" id="KW-0325">Glycoprotein</keyword>
<dbReference type="GO" id="GO:0060271">
    <property type="term" value="P:cilium assembly"/>
    <property type="evidence" value="ECO:0007669"/>
    <property type="project" value="TreeGrafter"/>
</dbReference>
<comment type="similarity">
    <text evidence="1">Belongs to the tectonic family.</text>
</comment>
<evidence type="ECO:0000256" key="5">
    <source>
        <dbReference type="ARBA" id="ARBA00023180"/>
    </source>
</evidence>
<evidence type="ECO:0000313" key="11">
    <source>
        <dbReference type="Proteomes" id="UP000287033"/>
    </source>
</evidence>
<dbReference type="InterPro" id="IPR011677">
    <property type="entry name" value="TCTN1-3_dom"/>
</dbReference>
<keyword evidence="6" id="KW-1133">Transmembrane helix</keyword>
<sequence length="543" mass="59287">MAGGLFAILSRLLCCGVLLSPSLAGLVFQPSFLIASGPEVNVYLVGENSSSAQVGVETVTHLNGSSQSNCVKARATDQWLLTTSEDEMLIPKQKYHPLGPCPCNLTAYACDVRCCCDEECTPSMIQLFHSYCFTGVFGGNISQPFDHLCSVQNANAPDWFPFLCLESSFDNSPYLGLFYDGDTVSVSHDVSFGTATSAVLNVPVGYHQGDHIVKNEDEYLAIPQRSLNGQCLTNAPVAYLEDFDAHCVTPLTAAGCMDNHDISDDIRIQNGQGCYQIGKPVLGALENGSTLQKAPVSIWKPVGNGLCSSAQITSVLFGKNSLSGCLLRLGIDAFDNCSGLRSTIYENLLNLVPTNISRRGNSNPSDLSEWVPLFKVLPNDSANFESELSSFCTGIPANLNLWFFISVVGAIEGVPQHEILGAEANFSTVTWQVNCGGGDAVVCENSSFLQSFSVSSSVQFIEIPVQTEQMKTSFQMNYFEYDCSRNDICWPELAYPLTRRYQGETYSRSIAHGMLLVFFFLVTALLGDPWNKIRKAWQNTMFH</sequence>
<name>A0A401SZC6_CHIPU</name>
<dbReference type="EMBL" id="BEZZ01000738">
    <property type="protein sequence ID" value="GCC35739.1"/>
    <property type="molecule type" value="Genomic_DNA"/>
</dbReference>
<evidence type="ECO:0000256" key="7">
    <source>
        <dbReference type="SAM" id="SignalP"/>
    </source>
</evidence>
<evidence type="ECO:0000256" key="6">
    <source>
        <dbReference type="SAM" id="Phobius"/>
    </source>
</evidence>
<dbReference type="PANTHER" id="PTHR14611:SF6">
    <property type="entry name" value="TECTONIC-2"/>
    <property type="match status" value="1"/>
</dbReference>
<dbReference type="InterPro" id="IPR057724">
    <property type="entry name" value="TCTN1-3_N"/>
</dbReference>
<gene>
    <name evidence="10" type="ORF">chiPu_0014227</name>
</gene>
<dbReference type="GO" id="GO:0036038">
    <property type="term" value="C:MKS complex"/>
    <property type="evidence" value="ECO:0007669"/>
    <property type="project" value="TreeGrafter"/>
</dbReference>